<dbReference type="Proteomes" id="UP000694395">
    <property type="component" value="Chromosome 10"/>
</dbReference>
<accession>A0A8C7NY44</accession>
<feature type="region of interest" description="Disordered" evidence="3">
    <location>
        <begin position="194"/>
        <end position="218"/>
    </location>
</feature>
<keyword evidence="1" id="KW-0597">Phosphoprotein</keyword>
<dbReference type="AlphaFoldDB" id="A0A8C7NY44"/>
<dbReference type="SUPFAM" id="SSF81383">
    <property type="entry name" value="F-box domain"/>
    <property type="match status" value="1"/>
</dbReference>
<dbReference type="GeneTree" id="ENSGT00530000063713"/>
<organism evidence="6 7">
    <name type="scientific">Oncorhynchus mykiss</name>
    <name type="common">Rainbow trout</name>
    <name type="synonym">Salmo gairdneri</name>
    <dbReference type="NCBI Taxonomy" id="8022"/>
    <lineage>
        <taxon>Eukaryota</taxon>
        <taxon>Metazoa</taxon>
        <taxon>Chordata</taxon>
        <taxon>Craniata</taxon>
        <taxon>Vertebrata</taxon>
        <taxon>Euteleostomi</taxon>
        <taxon>Actinopterygii</taxon>
        <taxon>Neopterygii</taxon>
        <taxon>Teleostei</taxon>
        <taxon>Protacanthopterygii</taxon>
        <taxon>Salmoniformes</taxon>
        <taxon>Salmonidae</taxon>
        <taxon>Salmoninae</taxon>
        <taxon>Oncorhynchus</taxon>
    </lineage>
</organism>
<feature type="domain" description="F-box" evidence="4">
    <location>
        <begin position="501"/>
        <end position="538"/>
    </location>
</feature>
<proteinExistence type="predicted"/>
<dbReference type="InterPro" id="IPR052283">
    <property type="entry name" value="GenomicStab_NeuMorph_Reg"/>
</dbReference>
<gene>
    <name evidence="6" type="primary">LOC110534335</name>
</gene>
<name>A0A8C7NY44_ONCMY</name>
<dbReference type="InterPro" id="IPR057038">
    <property type="entry name" value="FBX41/ZN365_Znf-C2H2"/>
</dbReference>
<dbReference type="Ensembl" id="ENSOMYT00000016022.2">
    <property type="protein sequence ID" value="ENSOMYP00000014478.2"/>
    <property type="gene ID" value="ENSOMYG00000007101.2"/>
</dbReference>
<evidence type="ECO:0000313" key="6">
    <source>
        <dbReference type="Ensembl" id="ENSOMYP00000014478.2"/>
    </source>
</evidence>
<sequence length="810" mass="90058">MASLDLPYRCPRCGEHKRFRSLSSLRAHLEYNHTYETLYVLSKSNSVCDAAANDPFDGLQLRPSAFRDFKERRFPCRELPCPDDLSGLSTNSNAAARYIPNVEFPLGEIFVKKAMSAAGDPRGSHGNQSTAVAVAANVAASAVEAAYEEGLARLKARAFERLELDERLEKLSEEVEQKIAARVGRLQAELERKSGELERAKHESERLGQEKQDLEDKASELSRQVDVSVEMLANLKQDLVSKEEELTHKQQEVTQIDQFLQETAAREANAKVRLQQFIEELLDRADRAEKQLQIISSCGTTPNGSMGRCSLPGSNKGSNNGRQRNSSVSGTSRGMYQVSDRRSSPSTGASGRVKSFSQGSGGGYDSGDSVEMHPVEECPEGQYYHVQCRLGEGGGQCYERAGVSRSWGLRKQAIQNWQRRPYRNSTEEGEEGEEGDVSDVGSRTTESEAEMWEQQERRATMAETQQSGAPRPSGYRLGTGSLSRSNNEVISPEILKMRAALFCIFTYLDTKTLLRAAEVCRDWRFVGRHPAVWTRVLLENARISSKFLSTLSQWCTQTHSLILQNLKPRQRGKKEVKEEYLKSTRGCLEEGLESLLKATGGNLLILKVSHCPNLLTDRSLWLASCYCRALQAVTYRSATDPVGQEVIWALGAGCRDIISLQVAPLHPCQQPARFSNRCLQTIGRCWPHLRALGVGGAGCGIQGLASLARNCMRLQVLELDHVSEVNQEVAAEVCREGLKGLEMLVLTSTPVTPKALLHFNSVCRNLKSMVVQIGVEDYFEDPSSPEARKLFDEMVNKLQVIRTDSVLNRE</sequence>
<evidence type="ECO:0000256" key="3">
    <source>
        <dbReference type="SAM" id="MobiDB-lite"/>
    </source>
</evidence>
<dbReference type="SUPFAM" id="SSF52047">
    <property type="entry name" value="RNI-like"/>
    <property type="match status" value="1"/>
</dbReference>
<dbReference type="Gene3D" id="3.80.10.10">
    <property type="entry name" value="Ribonuclease Inhibitor"/>
    <property type="match status" value="1"/>
</dbReference>
<feature type="region of interest" description="Disordered" evidence="3">
    <location>
        <begin position="420"/>
        <end position="483"/>
    </location>
</feature>
<dbReference type="Gene3D" id="1.20.1280.50">
    <property type="match status" value="1"/>
</dbReference>
<feature type="compositionally biased region" description="Acidic residues" evidence="3">
    <location>
        <begin position="427"/>
        <end position="437"/>
    </location>
</feature>
<feature type="region of interest" description="Disordered" evidence="3">
    <location>
        <begin position="297"/>
        <end position="373"/>
    </location>
</feature>
<evidence type="ECO:0000313" key="7">
    <source>
        <dbReference type="Proteomes" id="UP000694395"/>
    </source>
</evidence>
<reference evidence="6" key="2">
    <citation type="submission" date="2025-08" db="UniProtKB">
        <authorList>
            <consortium name="Ensembl"/>
        </authorList>
    </citation>
    <scope>IDENTIFICATION</scope>
</reference>
<dbReference type="InterPro" id="IPR032675">
    <property type="entry name" value="LRR_dom_sf"/>
</dbReference>
<dbReference type="PANTHER" id="PTHR15739">
    <property type="entry name" value="ZINC FINGER PROTEIN"/>
    <property type="match status" value="1"/>
</dbReference>
<dbReference type="InterPro" id="IPR036047">
    <property type="entry name" value="F-box-like_dom_sf"/>
</dbReference>
<dbReference type="Pfam" id="PF12937">
    <property type="entry name" value="F-box-like"/>
    <property type="match status" value="1"/>
</dbReference>
<evidence type="ECO:0000259" key="4">
    <source>
        <dbReference type="Pfam" id="PF12937"/>
    </source>
</evidence>
<dbReference type="CDD" id="cd22109">
    <property type="entry name" value="F-box_FBXO41"/>
    <property type="match status" value="1"/>
</dbReference>
<dbReference type="InterPro" id="IPR001810">
    <property type="entry name" value="F-box_dom"/>
</dbReference>
<evidence type="ECO:0000256" key="2">
    <source>
        <dbReference type="ARBA" id="ARBA00023054"/>
    </source>
</evidence>
<dbReference type="Pfam" id="PF23165">
    <property type="entry name" value="zf-C2H2_FBX41"/>
    <property type="match status" value="1"/>
</dbReference>
<feature type="domain" description="FBX41/ZN365 C2H2-type zinc finger" evidence="5">
    <location>
        <begin position="6"/>
        <end position="35"/>
    </location>
</feature>
<protein>
    <submittedName>
        <fullName evidence="6">F-box protein 41</fullName>
    </submittedName>
</protein>
<feature type="compositionally biased region" description="Polar residues" evidence="3">
    <location>
        <begin position="312"/>
        <end position="334"/>
    </location>
</feature>
<reference evidence="6" key="1">
    <citation type="submission" date="2020-07" db="EMBL/GenBank/DDBJ databases">
        <title>A long reads based de novo assembly of the rainbow trout Arlee double haploid line genome.</title>
        <authorList>
            <person name="Gao G."/>
            <person name="Palti Y."/>
        </authorList>
    </citation>
    <scope>NUCLEOTIDE SEQUENCE [LARGE SCALE GENOMIC DNA]</scope>
</reference>
<keyword evidence="7" id="KW-1185">Reference proteome</keyword>
<evidence type="ECO:0000256" key="1">
    <source>
        <dbReference type="ARBA" id="ARBA00022553"/>
    </source>
</evidence>
<dbReference type="PANTHER" id="PTHR15739:SF4">
    <property type="entry name" value="F-BOX ONLY PROTEIN 41"/>
    <property type="match status" value="1"/>
</dbReference>
<reference evidence="6" key="3">
    <citation type="submission" date="2025-09" db="UniProtKB">
        <authorList>
            <consortium name="Ensembl"/>
        </authorList>
    </citation>
    <scope>IDENTIFICATION</scope>
</reference>
<keyword evidence="2" id="KW-0175">Coiled coil</keyword>
<evidence type="ECO:0000259" key="5">
    <source>
        <dbReference type="Pfam" id="PF23165"/>
    </source>
</evidence>